<gene>
    <name evidence="10" type="ORF">ACA1_045440</name>
</gene>
<evidence type="ECO:0000313" key="11">
    <source>
        <dbReference type="Proteomes" id="UP000011083"/>
    </source>
</evidence>
<organism evidence="10 11">
    <name type="scientific">Acanthamoeba castellanii (strain ATCC 30010 / Neff)</name>
    <dbReference type="NCBI Taxonomy" id="1257118"/>
    <lineage>
        <taxon>Eukaryota</taxon>
        <taxon>Amoebozoa</taxon>
        <taxon>Discosea</taxon>
        <taxon>Longamoebia</taxon>
        <taxon>Centramoebida</taxon>
        <taxon>Acanthamoebidae</taxon>
        <taxon>Acanthamoeba</taxon>
    </lineage>
</organism>
<dbReference type="GeneID" id="14919285"/>
<keyword evidence="11" id="KW-1185">Reference proteome</keyword>
<feature type="transmembrane region" description="Helical" evidence="6">
    <location>
        <begin position="319"/>
        <end position="343"/>
    </location>
</feature>
<feature type="transmembrane region" description="Helical" evidence="6">
    <location>
        <begin position="245"/>
        <end position="266"/>
    </location>
</feature>
<dbReference type="PANTHER" id="PTHR48041">
    <property type="entry name" value="ABC TRANSPORTER G FAMILY MEMBER 28"/>
    <property type="match status" value="1"/>
</dbReference>
<feature type="transmembrane region" description="Helical" evidence="6">
    <location>
        <begin position="436"/>
        <end position="460"/>
    </location>
</feature>
<evidence type="ECO:0000259" key="8">
    <source>
        <dbReference type="Pfam" id="PF01061"/>
    </source>
</evidence>
<dbReference type="EMBL" id="KB007952">
    <property type="protein sequence ID" value="ELR18511.1"/>
    <property type="molecule type" value="Genomic_DNA"/>
</dbReference>
<evidence type="ECO:0000256" key="1">
    <source>
        <dbReference type="ARBA" id="ARBA00004141"/>
    </source>
</evidence>
<feature type="transmembrane region" description="Helical" evidence="6">
    <location>
        <begin position="209"/>
        <end position="233"/>
    </location>
</feature>
<name>L8H2A1_ACACF</name>
<dbReference type="GO" id="GO:0005524">
    <property type="term" value="F:ATP binding"/>
    <property type="evidence" value="ECO:0007669"/>
    <property type="project" value="InterPro"/>
</dbReference>
<dbReference type="Gene3D" id="3.40.50.300">
    <property type="entry name" value="P-loop containing nucleotide triphosphate hydrolases"/>
    <property type="match status" value="1"/>
</dbReference>
<dbReference type="InterPro" id="IPR013525">
    <property type="entry name" value="ABC2_TM"/>
</dbReference>
<evidence type="ECO:0000259" key="9">
    <source>
        <dbReference type="Pfam" id="PF19055"/>
    </source>
</evidence>
<evidence type="ECO:0000256" key="5">
    <source>
        <dbReference type="ARBA" id="ARBA00023136"/>
    </source>
</evidence>
<protein>
    <submittedName>
        <fullName evidence="10">ABC2 type transporter, putative</fullName>
    </submittedName>
</protein>
<dbReference type="Proteomes" id="UP000011083">
    <property type="component" value="Unassembled WGS sequence"/>
</dbReference>
<accession>L8H2A1</accession>
<dbReference type="SUPFAM" id="SSF52540">
    <property type="entry name" value="P-loop containing nucleoside triphosphate hydrolases"/>
    <property type="match status" value="1"/>
</dbReference>
<keyword evidence="4 6" id="KW-1133">Transmembrane helix</keyword>
<dbReference type="GO" id="GO:0016020">
    <property type="term" value="C:membrane"/>
    <property type="evidence" value="ECO:0007669"/>
    <property type="project" value="UniProtKB-SubCell"/>
</dbReference>
<keyword evidence="5 6" id="KW-0472">Membrane</keyword>
<dbReference type="RefSeq" id="XP_004340550.1">
    <property type="nucleotide sequence ID" value="XM_004340502.1"/>
</dbReference>
<dbReference type="OMA" id="AWMGPSG"/>
<comment type="subcellular location">
    <subcellularLocation>
        <location evidence="1">Membrane</location>
        <topology evidence="1">Multi-pass membrane protein</topology>
    </subcellularLocation>
</comment>
<dbReference type="Pfam" id="PF00005">
    <property type="entry name" value="ABC_tran"/>
    <property type="match status" value="1"/>
</dbReference>
<dbReference type="OrthoDB" id="26425at2759"/>
<sequence length="465" mass="51645">MSRADKLARVDEVIAKVGLDHCKNTQVGSALKKGISGGERKRLCVAIELLMKPRLLFLDEPTSGLDGVTALTLCRILRDLAHTENCTVVCTIHQPATQIFNLFDDLMILKSGQVVYHGPADQVVDHYAQAGFPCPMHTNPADHILDVISPVHFTRDEIQEAEDNAAKIRLLYTPPHVDDPPEKKRKRGDSGTVWYLFLRSMQNVMRERMVLLAQLAQTIIFAVLIGTVFLDIGTNQAGQKKRLPVLFFVCINQGVFSALILINSFPSERLIVLRERASGAYYVSAYYVAKMLAEVAVQLAFPLLFSCIVYFLVGLQADAGKFFIFVCFMELCSLAATSLALMISTFCRTITLSITVLPLVLELCRLYGGGYLPPSRLPAYFSWLDALSFVKYSYTGIALNELEGLKLHCDPDELVGGSCPLTSGEQVIEQEGFDYITIWGCALVLLAMIVFFRILAFVGLRWIKG</sequence>
<evidence type="ECO:0000256" key="4">
    <source>
        <dbReference type="ARBA" id="ARBA00022989"/>
    </source>
</evidence>
<evidence type="ECO:0000256" key="3">
    <source>
        <dbReference type="ARBA" id="ARBA00022692"/>
    </source>
</evidence>
<dbReference type="VEuPathDB" id="AmoebaDB:ACA1_045440"/>
<keyword evidence="3 6" id="KW-0812">Transmembrane</keyword>
<evidence type="ECO:0000313" key="10">
    <source>
        <dbReference type="EMBL" id="ELR18511.1"/>
    </source>
</evidence>
<dbReference type="InterPro" id="IPR003439">
    <property type="entry name" value="ABC_transporter-like_ATP-bd"/>
</dbReference>
<proteinExistence type="predicted"/>
<dbReference type="PANTHER" id="PTHR48041:SF139">
    <property type="entry name" value="PROTEIN SCARLET"/>
    <property type="match status" value="1"/>
</dbReference>
<dbReference type="GO" id="GO:0016887">
    <property type="term" value="F:ATP hydrolysis activity"/>
    <property type="evidence" value="ECO:0007669"/>
    <property type="project" value="InterPro"/>
</dbReference>
<dbReference type="AlphaFoldDB" id="L8H2A1"/>
<feature type="transmembrane region" description="Helical" evidence="6">
    <location>
        <begin position="350"/>
        <end position="368"/>
    </location>
</feature>
<reference evidence="10 11" key="1">
    <citation type="journal article" date="2013" name="Genome Biol.">
        <title>Genome of Acanthamoeba castellanii highlights extensive lateral gene transfer and early evolution of tyrosine kinase signaling.</title>
        <authorList>
            <person name="Clarke M."/>
            <person name="Lohan A.J."/>
            <person name="Liu B."/>
            <person name="Lagkouvardos I."/>
            <person name="Roy S."/>
            <person name="Zafar N."/>
            <person name="Bertelli C."/>
            <person name="Schilde C."/>
            <person name="Kianianmomeni A."/>
            <person name="Burglin T.R."/>
            <person name="Frech C."/>
            <person name="Turcotte B."/>
            <person name="Kopec K.O."/>
            <person name="Synnott J.M."/>
            <person name="Choo C."/>
            <person name="Paponov I."/>
            <person name="Finkler A."/>
            <person name="Soon Heng Tan C."/>
            <person name="Hutchins A.P."/>
            <person name="Weinmeier T."/>
            <person name="Rattei T."/>
            <person name="Chu J.S."/>
            <person name="Gimenez G."/>
            <person name="Irimia M."/>
            <person name="Rigden D.J."/>
            <person name="Fitzpatrick D.A."/>
            <person name="Lorenzo-Morales J."/>
            <person name="Bateman A."/>
            <person name="Chiu C.H."/>
            <person name="Tang P."/>
            <person name="Hegemann P."/>
            <person name="Fromm H."/>
            <person name="Raoult D."/>
            <person name="Greub G."/>
            <person name="Miranda-Saavedra D."/>
            <person name="Chen N."/>
            <person name="Nash P."/>
            <person name="Ginger M.L."/>
            <person name="Horn M."/>
            <person name="Schaap P."/>
            <person name="Caler L."/>
            <person name="Loftus B."/>
        </authorList>
    </citation>
    <scope>NUCLEOTIDE SEQUENCE [LARGE SCALE GENOMIC DNA]</scope>
    <source>
        <strain evidence="10 11">Neff</strain>
    </source>
</reference>
<keyword evidence="2" id="KW-0813">Transport</keyword>
<feature type="domain" description="ABC transporter family G" evidence="9">
    <location>
        <begin position="93"/>
        <end position="155"/>
    </location>
</feature>
<dbReference type="InterPro" id="IPR050352">
    <property type="entry name" value="ABCG_transporters"/>
</dbReference>
<dbReference type="Pfam" id="PF19055">
    <property type="entry name" value="ABC2_membrane_7"/>
    <property type="match status" value="1"/>
</dbReference>
<dbReference type="GO" id="GO:0140359">
    <property type="term" value="F:ABC-type transporter activity"/>
    <property type="evidence" value="ECO:0007669"/>
    <property type="project" value="InterPro"/>
</dbReference>
<dbReference type="InterPro" id="IPR043926">
    <property type="entry name" value="ABCG_dom"/>
</dbReference>
<feature type="domain" description="ABC-2 type transporter transmembrane" evidence="8">
    <location>
        <begin position="193"/>
        <end position="401"/>
    </location>
</feature>
<feature type="transmembrane region" description="Helical" evidence="6">
    <location>
        <begin position="287"/>
        <end position="313"/>
    </location>
</feature>
<dbReference type="InterPro" id="IPR027417">
    <property type="entry name" value="P-loop_NTPase"/>
</dbReference>
<dbReference type="KEGG" id="acan:ACA1_045440"/>
<evidence type="ECO:0000256" key="6">
    <source>
        <dbReference type="SAM" id="Phobius"/>
    </source>
</evidence>
<evidence type="ECO:0000259" key="7">
    <source>
        <dbReference type="Pfam" id="PF00005"/>
    </source>
</evidence>
<evidence type="ECO:0000256" key="2">
    <source>
        <dbReference type="ARBA" id="ARBA00022448"/>
    </source>
</evidence>
<dbReference type="Pfam" id="PF01061">
    <property type="entry name" value="ABC2_membrane"/>
    <property type="match status" value="1"/>
</dbReference>
<feature type="domain" description="ABC transporter" evidence="7">
    <location>
        <begin position="7"/>
        <end position="63"/>
    </location>
</feature>